<sequence>MTDVTVFEKPTCTTCRNLFVLLREKGIDAERIDYHVLGLTAEQLDEILAKTGLTPRELLRTREPAYKELGLDDPSVTDEAIVEAMLAHPELLQRPVVIKGDRAVLARPVEKVLDLFE</sequence>
<dbReference type="InterPro" id="IPR006659">
    <property type="entry name" value="Arsenate_reductase"/>
</dbReference>
<dbReference type="PANTHER" id="PTHR30041">
    <property type="entry name" value="ARSENATE REDUCTASE"/>
    <property type="match status" value="1"/>
</dbReference>
<evidence type="ECO:0000256" key="3">
    <source>
        <dbReference type="PROSITE-ProRule" id="PRU01282"/>
    </source>
</evidence>
<dbReference type="EMBL" id="JACCFP010000001">
    <property type="protein sequence ID" value="NYJ02210.1"/>
    <property type="molecule type" value="Genomic_DNA"/>
</dbReference>
<dbReference type="GO" id="GO:0008794">
    <property type="term" value="F:arsenate reductase (glutaredoxin) activity"/>
    <property type="evidence" value="ECO:0007669"/>
    <property type="project" value="UniProtKB-EC"/>
</dbReference>
<keyword evidence="5" id="KW-1185">Reference proteome</keyword>
<reference evidence="4 5" key="1">
    <citation type="submission" date="2020-07" db="EMBL/GenBank/DDBJ databases">
        <title>Sequencing the genomes of 1000 actinobacteria strains.</title>
        <authorList>
            <person name="Klenk H.-P."/>
        </authorList>
    </citation>
    <scope>NUCLEOTIDE SEQUENCE [LARGE SCALE GENOMIC DNA]</scope>
    <source>
        <strain evidence="4 5">DSM 103833</strain>
    </source>
</reference>
<dbReference type="RefSeq" id="WP_179668610.1">
    <property type="nucleotide sequence ID" value="NZ_JACCFP010000001.1"/>
</dbReference>
<accession>A0A853C1Y3</accession>
<evidence type="ECO:0000313" key="4">
    <source>
        <dbReference type="EMBL" id="NYJ02210.1"/>
    </source>
</evidence>
<comment type="caution">
    <text evidence="4">The sequence shown here is derived from an EMBL/GenBank/DDBJ whole genome shotgun (WGS) entry which is preliminary data.</text>
</comment>
<evidence type="ECO:0000256" key="2">
    <source>
        <dbReference type="ARBA" id="ARBA00023002"/>
    </source>
</evidence>
<dbReference type="Gene3D" id="3.40.30.10">
    <property type="entry name" value="Glutaredoxin"/>
    <property type="match status" value="1"/>
</dbReference>
<dbReference type="NCBIfam" id="TIGR00014">
    <property type="entry name" value="arsC"/>
    <property type="match status" value="1"/>
</dbReference>
<dbReference type="InterPro" id="IPR036249">
    <property type="entry name" value="Thioredoxin-like_sf"/>
</dbReference>
<dbReference type="Proteomes" id="UP000530424">
    <property type="component" value="Unassembled WGS sequence"/>
</dbReference>
<dbReference type="PROSITE" id="PS51353">
    <property type="entry name" value="ARSC"/>
    <property type="match status" value="1"/>
</dbReference>
<dbReference type="CDD" id="cd03034">
    <property type="entry name" value="ArsC_ArsC"/>
    <property type="match status" value="1"/>
</dbReference>
<proteinExistence type="inferred from homology"/>
<dbReference type="SUPFAM" id="SSF52833">
    <property type="entry name" value="Thioredoxin-like"/>
    <property type="match status" value="1"/>
</dbReference>
<organism evidence="4 5">
    <name type="scientific">Nocardioides thalensis</name>
    <dbReference type="NCBI Taxonomy" id="1914755"/>
    <lineage>
        <taxon>Bacteria</taxon>
        <taxon>Bacillati</taxon>
        <taxon>Actinomycetota</taxon>
        <taxon>Actinomycetes</taxon>
        <taxon>Propionibacteriales</taxon>
        <taxon>Nocardioidaceae</taxon>
        <taxon>Nocardioides</taxon>
    </lineage>
</organism>
<dbReference type="AlphaFoldDB" id="A0A853C1Y3"/>
<dbReference type="Pfam" id="PF03960">
    <property type="entry name" value="ArsC"/>
    <property type="match status" value="1"/>
</dbReference>
<dbReference type="EC" id="1.20.4.1" evidence="4"/>
<evidence type="ECO:0000256" key="1">
    <source>
        <dbReference type="ARBA" id="ARBA00007198"/>
    </source>
</evidence>
<dbReference type="InterPro" id="IPR006660">
    <property type="entry name" value="Arsenate_reductase-like"/>
</dbReference>
<dbReference type="PANTHER" id="PTHR30041:SF4">
    <property type="entry name" value="ARSENATE REDUCTASE"/>
    <property type="match status" value="1"/>
</dbReference>
<comment type="similarity">
    <text evidence="1 3">Belongs to the ArsC family.</text>
</comment>
<evidence type="ECO:0000313" key="5">
    <source>
        <dbReference type="Proteomes" id="UP000530424"/>
    </source>
</evidence>
<gene>
    <name evidence="4" type="ORF">HNR19_002908</name>
</gene>
<keyword evidence="2 4" id="KW-0560">Oxidoreductase</keyword>
<protein>
    <submittedName>
        <fullName evidence="4">Arsenate reductase</fullName>
        <ecNumber evidence="4">1.20.4.1</ecNumber>
    </submittedName>
</protein>
<name>A0A853C1Y3_9ACTN</name>